<dbReference type="PANTHER" id="PTHR43731:SF14">
    <property type="entry name" value="PRESENILIN-ASSOCIATED RHOMBOID-LIKE PROTEIN, MITOCHONDRIAL"/>
    <property type="match status" value="1"/>
</dbReference>
<dbReference type="Pfam" id="PF01694">
    <property type="entry name" value="Rhomboid"/>
    <property type="match status" value="1"/>
</dbReference>
<keyword evidence="4" id="KW-0378">Hydrolase</keyword>
<comment type="similarity">
    <text evidence="2">Belongs to the peptidase S54 family.</text>
</comment>
<sequence length="288" mass="31591">MLELFQNLSEDEANKYGLVLSSSGISYHLRKGGSGWYVWVDDMDYEKALNTIEQYLEENKDFDRKDEVPYFEYQRTFTGLWVSIGLLACYVIIKTGNDFQLFVNAYGSSAFHILHGELYRTVTSLMLHANTLHLSGNILGIAIFGTAVCTITGWGAGWLMILTTGIVGNLLNAILYKTGHLSIGASTAVFGAIGILAAHQFIRKLGLPGQRIRAWLPLAGGITLLGILGSGEFVDLTAHLFGFMAGIVIGALYAILVKGPIARSYQVYCLLVTLGVLVMSWIRAFVHI</sequence>
<dbReference type="InterPro" id="IPR022764">
    <property type="entry name" value="Peptidase_S54_rhomboid_dom"/>
</dbReference>
<evidence type="ECO:0000256" key="7">
    <source>
        <dbReference type="SAM" id="Phobius"/>
    </source>
</evidence>
<proteinExistence type="inferred from homology"/>
<reference evidence="9" key="1">
    <citation type="journal article" date="2015" name="Nature">
        <title>Complex archaea that bridge the gap between prokaryotes and eukaryotes.</title>
        <authorList>
            <person name="Spang A."/>
            <person name="Saw J.H."/>
            <person name="Jorgensen S.L."/>
            <person name="Zaremba-Niedzwiedzka K."/>
            <person name="Martijn J."/>
            <person name="Lind A.E."/>
            <person name="van Eijk R."/>
            <person name="Schleper C."/>
            <person name="Guy L."/>
            <person name="Ettema T.J."/>
        </authorList>
    </citation>
    <scope>NUCLEOTIDE SEQUENCE</scope>
</reference>
<evidence type="ECO:0000256" key="6">
    <source>
        <dbReference type="ARBA" id="ARBA00023136"/>
    </source>
</evidence>
<dbReference type="PANTHER" id="PTHR43731">
    <property type="entry name" value="RHOMBOID PROTEASE"/>
    <property type="match status" value="1"/>
</dbReference>
<feature type="transmembrane region" description="Helical" evidence="7">
    <location>
        <begin position="181"/>
        <end position="202"/>
    </location>
</feature>
<dbReference type="InterPro" id="IPR050925">
    <property type="entry name" value="Rhomboid_protease_S54"/>
</dbReference>
<dbReference type="EMBL" id="LAZR01024632">
    <property type="protein sequence ID" value="KKL74495.1"/>
    <property type="molecule type" value="Genomic_DNA"/>
</dbReference>
<accession>A0A0F9GYR2</accession>
<dbReference type="Gene3D" id="1.20.1540.10">
    <property type="entry name" value="Rhomboid-like"/>
    <property type="match status" value="1"/>
</dbReference>
<evidence type="ECO:0000256" key="2">
    <source>
        <dbReference type="ARBA" id="ARBA00009045"/>
    </source>
</evidence>
<protein>
    <recommendedName>
        <fullName evidence="8">Peptidase S54 rhomboid domain-containing protein</fullName>
    </recommendedName>
</protein>
<evidence type="ECO:0000256" key="1">
    <source>
        <dbReference type="ARBA" id="ARBA00004141"/>
    </source>
</evidence>
<dbReference type="SUPFAM" id="SSF144091">
    <property type="entry name" value="Rhomboid-like"/>
    <property type="match status" value="1"/>
</dbReference>
<feature type="transmembrane region" description="Helical" evidence="7">
    <location>
        <begin position="214"/>
        <end position="231"/>
    </location>
</feature>
<keyword evidence="5 7" id="KW-1133">Transmembrane helix</keyword>
<comment type="caution">
    <text evidence="9">The sequence shown here is derived from an EMBL/GenBank/DDBJ whole genome shotgun (WGS) entry which is preliminary data.</text>
</comment>
<organism evidence="9">
    <name type="scientific">marine sediment metagenome</name>
    <dbReference type="NCBI Taxonomy" id="412755"/>
    <lineage>
        <taxon>unclassified sequences</taxon>
        <taxon>metagenomes</taxon>
        <taxon>ecological metagenomes</taxon>
    </lineage>
</organism>
<gene>
    <name evidence="9" type="ORF">LCGC14_2064330</name>
</gene>
<feature type="transmembrane region" description="Helical" evidence="7">
    <location>
        <begin position="73"/>
        <end position="93"/>
    </location>
</feature>
<evidence type="ECO:0000256" key="4">
    <source>
        <dbReference type="ARBA" id="ARBA00022801"/>
    </source>
</evidence>
<name>A0A0F9GYR2_9ZZZZ</name>
<dbReference type="GO" id="GO:0004252">
    <property type="term" value="F:serine-type endopeptidase activity"/>
    <property type="evidence" value="ECO:0007669"/>
    <property type="project" value="InterPro"/>
</dbReference>
<feature type="transmembrane region" description="Helical" evidence="7">
    <location>
        <begin position="237"/>
        <end position="256"/>
    </location>
</feature>
<comment type="subcellular location">
    <subcellularLocation>
        <location evidence="1">Membrane</location>
        <topology evidence="1">Multi-pass membrane protein</topology>
    </subcellularLocation>
</comment>
<feature type="domain" description="Peptidase S54 rhomboid" evidence="8">
    <location>
        <begin position="116"/>
        <end position="253"/>
    </location>
</feature>
<dbReference type="GO" id="GO:0016020">
    <property type="term" value="C:membrane"/>
    <property type="evidence" value="ECO:0007669"/>
    <property type="project" value="UniProtKB-SubCell"/>
</dbReference>
<evidence type="ECO:0000259" key="8">
    <source>
        <dbReference type="Pfam" id="PF01694"/>
    </source>
</evidence>
<evidence type="ECO:0000256" key="3">
    <source>
        <dbReference type="ARBA" id="ARBA00022692"/>
    </source>
</evidence>
<dbReference type="Gene3D" id="3.30.70.1530">
    <property type="entry name" value="Hypothetical protein rpa1041"/>
    <property type="match status" value="1"/>
</dbReference>
<keyword evidence="3 7" id="KW-0812">Transmembrane</keyword>
<keyword evidence="6 7" id="KW-0472">Membrane</keyword>
<evidence type="ECO:0000313" key="9">
    <source>
        <dbReference type="EMBL" id="KKL74495.1"/>
    </source>
</evidence>
<evidence type="ECO:0000256" key="5">
    <source>
        <dbReference type="ARBA" id="ARBA00022989"/>
    </source>
</evidence>
<feature type="transmembrane region" description="Helical" evidence="7">
    <location>
        <begin position="268"/>
        <end position="286"/>
    </location>
</feature>
<dbReference type="InterPro" id="IPR035952">
    <property type="entry name" value="Rhomboid-like_sf"/>
</dbReference>
<feature type="transmembrane region" description="Helical" evidence="7">
    <location>
        <begin position="138"/>
        <end position="161"/>
    </location>
</feature>
<dbReference type="AlphaFoldDB" id="A0A0F9GYR2"/>